<protein>
    <recommendedName>
        <fullName evidence="4">Ferritin-like domain-containing protein</fullName>
    </recommendedName>
</protein>
<sequence>MRCSVFVVALAVGLSASSPLQAIEKRQAVDDTTVLNFALTLEHLENAFYQQALAKFDQQAFLDAGLPEFARGRFEQVAAHEATHVQFLSTALGNNATQPCTYNFPYTDPKSFAALSQVLEGVGVSAYTGAAQLITNKQYLTAAASILATEARHASWVASAVNKFAGWSGAFDVPLDLNEVFTLAAAFITSCPSTNPTLPVKAYPALKIGNPVPGQNSHFSSQSSTGPTFIAFFTGLDTIFVAVKDGAVEIPKDLSGQVYALGTTSGTAATPDTIVSGPAVLLFERNSSNALISSGQAN</sequence>
<dbReference type="Proteomes" id="UP000054270">
    <property type="component" value="Unassembled WGS sequence"/>
</dbReference>
<keyword evidence="3" id="KW-1185">Reference proteome</keyword>
<dbReference type="InterPro" id="IPR012347">
    <property type="entry name" value="Ferritin-like"/>
</dbReference>
<dbReference type="Pfam" id="PF13668">
    <property type="entry name" value="Ferritin_2"/>
    <property type="match status" value="1"/>
</dbReference>
<dbReference type="InterPro" id="IPR039254">
    <property type="entry name" value="Rds1"/>
</dbReference>
<evidence type="ECO:0000256" key="1">
    <source>
        <dbReference type="SAM" id="SignalP"/>
    </source>
</evidence>
<evidence type="ECO:0008006" key="4">
    <source>
        <dbReference type="Google" id="ProtNLM"/>
    </source>
</evidence>
<dbReference type="OMA" id="AVKPCEY"/>
<evidence type="ECO:0000313" key="3">
    <source>
        <dbReference type="Proteomes" id="UP000054270"/>
    </source>
</evidence>
<dbReference type="CDD" id="cd00657">
    <property type="entry name" value="Ferritin_like"/>
    <property type="match status" value="1"/>
</dbReference>
<dbReference type="InterPro" id="IPR009078">
    <property type="entry name" value="Ferritin-like_SF"/>
</dbReference>
<evidence type="ECO:0000313" key="2">
    <source>
        <dbReference type="EMBL" id="KJA17550.1"/>
    </source>
</evidence>
<gene>
    <name evidence="2" type="ORF">HYPSUDRAFT_57679</name>
</gene>
<proteinExistence type="predicted"/>
<name>A0A0D2PB41_HYPSF</name>
<dbReference type="PANTHER" id="PTHR38705">
    <property type="entry name" value="PROTEIN RDS1"/>
    <property type="match status" value="1"/>
</dbReference>
<feature type="chain" id="PRO_5002248390" description="Ferritin-like domain-containing protein" evidence="1">
    <location>
        <begin position="23"/>
        <end position="298"/>
    </location>
</feature>
<feature type="signal peptide" evidence="1">
    <location>
        <begin position="1"/>
        <end position="22"/>
    </location>
</feature>
<reference evidence="3" key="1">
    <citation type="submission" date="2014-04" db="EMBL/GenBank/DDBJ databases">
        <title>Evolutionary Origins and Diversification of the Mycorrhizal Mutualists.</title>
        <authorList>
            <consortium name="DOE Joint Genome Institute"/>
            <consortium name="Mycorrhizal Genomics Consortium"/>
            <person name="Kohler A."/>
            <person name="Kuo A."/>
            <person name="Nagy L.G."/>
            <person name="Floudas D."/>
            <person name="Copeland A."/>
            <person name="Barry K.W."/>
            <person name="Cichocki N."/>
            <person name="Veneault-Fourrey C."/>
            <person name="LaButti K."/>
            <person name="Lindquist E.A."/>
            <person name="Lipzen A."/>
            <person name="Lundell T."/>
            <person name="Morin E."/>
            <person name="Murat C."/>
            <person name="Riley R."/>
            <person name="Ohm R."/>
            <person name="Sun H."/>
            <person name="Tunlid A."/>
            <person name="Henrissat B."/>
            <person name="Grigoriev I.V."/>
            <person name="Hibbett D.S."/>
            <person name="Martin F."/>
        </authorList>
    </citation>
    <scope>NUCLEOTIDE SEQUENCE [LARGE SCALE GENOMIC DNA]</scope>
    <source>
        <strain evidence="3">FD-334 SS-4</strain>
    </source>
</reference>
<organism evidence="2 3">
    <name type="scientific">Hypholoma sublateritium (strain FD-334 SS-4)</name>
    <dbReference type="NCBI Taxonomy" id="945553"/>
    <lineage>
        <taxon>Eukaryota</taxon>
        <taxon>Fungi</taxon>
        <taxon>Dikarya</taxon>
        <taxon>Basidiomycota</taxon>
        <taxon>Agaricomycotina</taxon>
        <taxon>Agaricomycetes</taxon>
        <taxon>Agaricomycetidae</taxon>
        <taxon>Agaricales</taxon>
        <taxon>Agaricineae</taxon>
        <taxon>Strophariaceae</taxon>
        <taxon>Hypholoma</taxon>
    </lineage>
</organism>
<dbReference type="SUPFAM" id="SSF47240">
    <property type="entry name" value="Ferritin-like"/>
    <property type="match status" value="1"/>
</dbReference>
<dbReference type="PANTHER" id="PTHR38705:SF1">
    <property type="entry name" value="PROTEIN RDS1"/>
    <property type="match status" value="1"/>
</dbReference>
<dbReference type="Gene3D" id="1.20.1260.10">
    <property type="match status" value="1"/>
</dbReference>
<dbReference type="AlphaFoldDB" id="A0A0D2PB41"/>
<accession>A0A0D2PB41</accession>
<keyword evidence="1" id="KW-0732">Signal</keyword>
<dbReference type="OrthoDB" id="1001765at2759"/>
<dbReference type="STRING" id="945553.A0A0D2PB41"/>
<dbReference type="EMBL" id="KN817602">
    <property type="protein sequence ID" value="KJA17550.1"/>
    <property type="molecule type" value="Genomic_DNA"/>
</dbReference>